<dbReference type="EMBL" id="CP010429">
    <property type="protein sequence ID" value="AKD57158.1"/>
    <property type="molecule type" value="Genomic_DNA"/>
</dbReference>
<dbReference type="KEGG" id="srd:SD10_21935"/>
<organism evidence="1 2">
    <name type="scientific">Spirosoma radiotolerans</name>
    <dbReference type="NCBI Taxonomy" id="1379870"/>
    <lineage>
        <taxon>Bacteria</taxon>
        <taxon>Pseudomonadati</taxon>
        <taxon>Bacteroidota</taxon>
        <taxon>Cytophagia</taxon>
        <taxon>Cytophagales</taxon>
        <taxon>Cytophagaceae</taxon>
        <taxon>Spirosoma</taxon>
    </lineage>
</organism>
<sequence>MIQFEGPLLNQQLDSATSIASGLRILIGQDANFRSSPHPADTFSSFRLYTLVAGQQNVIYQQDPVQNSLWLKRKHNPSAADYGCKQVVYPLTITDALLK</sequence>
<gene>
    <name evidence="1" type="ORF">SD10_21935</name>
</gene>
<accession>A0A0E3ZZ22</accession>
<protein>
    <submittedName>
        <fullName evidence="1">Uncharacterized protein</fullName>
    </submittedName>
</protein>
<evidence type="ECO:0000313" key="1">
    <source>
        <dbReference type="EMBL" id="AKD57158.1"/>
    </source>
</evidence>
<dbReference type="HOGENOM" id="CLU_2318697_0_0_10"/>
<dbReference type="PATRIC" id="fig|1379870.5.peg.4746"/>
<name>A0A0E3ZZ22_9BACT</name>
<dbReference type="AlphaFoldDB" id="A0A0E3ZZ22"/>
<evidence type="ECO:0000313" key="2">
    <source>
        <dbReference type="Proteomes" id="UP000033054"/>
    </source>
</evidence>
<proteinExistence type="predicted"/>
<reference evidence="1 2" key="1">
    <citation type="journal article" date="2014" name="Curr. Microbiol.">
        <title>Spirosoma radiotolerans sp. nov., a gamma-radiation-resistant bacterium isolated from gamma ray-irradiated soil.</title>
        <authorList>
            <person name="Lee J.J."/>
            <person name="Srinivasan S."/>
            <person name="Lim S."/>
            <person name="Joe M."/>
            <person name="Im S."/>
            <person name="Bae S.I."/>
            <person name="Park K.R."/>
            <person name="Han J.H."/>
            <person name="Park S.H."/>
            <person name="Joo B.M."/>
            <person name="Park S.J."/>
            <person name="Kim M.K."/>
        </authorList>
    </citation>
    <scope>NUCLEOTIDE SEQUENCE [LARGE SCALE GENOMIC DNA]</scope>
    <source>
        <strain evidence="1 2">DG5A</strain>
    </source>
</reference>
<dbReference type="Proteomes" id="UP000033054">
    <property type="component" value="Chromosome"/>
</dbReference>
<keyword evidence="2" id="KW-1185">Reference proteome</keyword>